<keyword evidence="3" id="KW-0238">DNA-binding</keyword>
<dbReference type="GO" id="GO:0008409">
    <property type="term" value="F:5'-3' exonuclease activity"/>
    <property type="evidence" value="ECO:0007669"/>
    <property type="project" value="InterPro"/>
</dbReference>
<dbReference type="InterPro" id="IPR029060">
    <property type="entry name" value="PIN-like_dom_sf"/>
</dbReference>
<keyword evidence="7" id="KW-0808">Transferase</keyword>
<evidence type="ECO:0000256" key="2">
    <source>
        <dbReference type="ARBA" id="ARBA00022801"/>
    </source>
</evidence>
<dbReference type="GO" id="GO:0003887">
    <property type="term" value="F:DNA-directed DNA polymerase activity"/>
    <property type="evidence" value="ECO:0007669"/>
    <property type="project" value="UniProtKB-KW"/>
</dbReference>
<accession>F9UJU5</accession>
<comment type="caution">
    <text evidence="7">The sequence shown here is derived from an EMBL/GenBank/DDBJ whole genome shotgun (WGS) entry which is preliminary data.</text>
</comment>
<organism evidence="7 8">
    <name type="scientific">Mycoplasmopsis columbina SF7</name>
    <dbReference type="NCBI Taxonomy" id="1037410"/>
    <lineage>
        <taxon>Bacteria</taxon>
        <taxon>Bacillati</taxon>
        <taxon>Mycoplasmatota</taxon>
        <taxon>Mycoplasmoidales</taxon>
        <taxon>Metamycoplasmataceae</taxon>
        <taxon>Mycoplasmopsis</taxon>
    </lineage>
</organism>
<evidence type="ECO:0000256" key="5">
    <source>
        <dbReference type="ARBA" id="ARBA00050026"/>
    </source>
</evidence>
<proteinExistence type="predicted"/>
<keyword evidence="7" id="KW-0239">DNA-directed DNA polymerase</keyword>
<dbReference type="PANTHER" id="PTHR42646:SF2">
    <property type="entry name" value="5'-3' EXONUCLEASE FAMILY PROTEIN"/>
    <property type="match status" value="1"/>
</dbReference>
<dbReference type="InterPro" id="IPR002421">
    <property type="entry name" value="5-3_exonuclease"/>
</dbReference>
<dbReference type="CDD" id="cd09859">
    <property type="entry name" value="PIN_53EXO"/>
    <property type="match status" value="1"/>
</dbReference>
<keyword evidence="8" id="KW-1185">Reference proteome</keyword>
<dbReference type="InterPro" id="IPR020045">
    <property type="entry name" value="DNA_polI_H3TH"/>
</dbReference>
<dbReference type="eggNOG" id="COG0258">
    <property type="taxonomic scope" value="Bacteria"/>
</dbReference>
<dbReference type="GO" id="GO:0033567">
    <property type="term" value="P:DNA replication, Okazaki fragment processing"/>
    <property type="evidence" value="ECO:0007669"/>
    <property type="project" value="InterPro"/>
</dbReference>
<evidence type="ECO:0000259" key="6">
    <source>
        <dbReference type="SMART" id="SM00475"/>
    </source>
</evidence>
<dbReference type="InterPro" id="IPR008918">
    <property type="entry name" value="HhH2"/>
</dbReference>
<dbReference type="CDD" id="cd09898">
    <property type="entry name" value="H3TH_53EXO"/>
    <property type="match status" value="1"/>
</dbReference>
<dbReference type="RefSeq" id="WP_006608562.1">
    <property type="nucleotide sequence ID" value="NZ_AFXA01000009.1"/>
</dbReference>
<dbReference type="EMBL" id="AFXA01000009">
    <property type="protein sequence ID" value="EGV00291.1"/>
    <property type="molecule type" value="Genomic_DNA"/>
</dbReference>
<keyword evidence="1" id="KW-0540">Nuclease</keyword>
<feature type="domain" description="5'-3' exonuclease" evidence="6">
    <location>
        <begin position="7"/>
        <end position="271"/>
    </location>
</feature>
<keyword evidence="7" id="KW-0548">Nucleotidyltransferase</keyword>
<dbReference type="GO" id="GO:0003677">
    <property type="term" value="F:DNA binding"/>
    <property type="evidence" value="ECO:0007669"/>
    <property type="project" value="UniProtKB-KW"/>
</dbReference>
<dbReference type="SMART" id="SM00475">
    <property type="entry name" value="53EXOc"/>
    <property type="match status" value="1"/>
</dbReference>
<gene>
    <name evidence="7" type="ORF">MCSF7_00759</name>
</gene>
<keyword evidence="2" id="KW-0378">Hydrolase</keyword>
<comment type="function">
    <text evidence="4">5'-3' exonuclease acting preferentially on double-stranded DNA.</text>
</comment>
<dbReference type="SUPFAM" id="SSF88723">
    <property type="entry name" value="PIN domain-like"/>
    <property type="match status" value="1"/>
</dbReference>
<dbReference type="STRING" id="1037410.MCSF7_00759"/>
<evidence type="ECO:0000313" key="8">
    <source>
        <dbReference type="Proteomes" id="UP000004978"/>
    </source>
</evidence>
<evidence type="ECO:0000313" key="7">
    <source>
        <dbReference type="EMBL" id="EGV00291.1"/>
    </source>
</evidence>
<dbReference type="InterPro" id="IPR020046">
    <property type="entry name" value="5-3_exonucl_a-hlix_arch_N"/>
</dbReference>
<dbReference type="InterPro" id="IPR036279">
    <property type="entry name" value="5-3_exonuclease_C_sf"/>
</dbReference>
<dbReference type="AlphaFoldDB" id="F9UJU5"/>
<dbReference type="Pfam" id="PF02739">
    <property type="entry name" value="5_3_exonuc_N"/>
    <property type="match status" value="1"/>
</dbReference>
<dbReference type="GO" id="GO:0017108">
    <property type="term" value="F:5'-flap endonuclease activity"/>
    <property type="evidence" value="ECO:0007669"/>
    <property type="project" value="InterPro"/>
</dbReference>
<dbReference type="Gene3D" id="3.40.50.1010">
    <property type="entry name" value="5'-nuclease"/>
    <property type="match status" value="1"/>
</dbReference>
<evidence type="ECO:0000256" key="1">
    <source>
        <dbReference type="ARBA" id="ARBA00022722"/>
    </source>
</evidence>
<evidence type="ECO:0000256" key="4">
    <source>
        <dbReference type="ARBA" id="ARBA00049957"/>
    </source>
</evidence>
<dbReference type="FunFam" id="1.10.150.20:FF:000003">
    <property type="entry name" value="DNA polymerase I"/>
    <property type="match status" value="1"/>
</dbReference>
<dbReference type="Proteomes" id="UP000004978">
    <property type="component" value="Unassembled WGS sequence"/>
</dbReference>
<name>F9UJU5_9BACT</name>
<dbReference type="SUPFAM" id="SSF47807">
    <property type="entry name" value="5' to 3' exonuclease, C-terminal subdomain"/>
    <property type="match status" value="1"/>
</dbReference>
<sequence>MKTNNAKKENFLLIDGNLLMFQSFYASYNPNNINYLMKSPKGIYVNGVHVFLISLAKLIEAFDPKYLFIAFDANGKTKRHNEFEGYKSGRNKAPEIIFEQFALIKDILTGLNIKWFEQIGDEADDLIATLAKTKETNNIIFSKDKDLLQLVNENTIIAQNAKNEYGYRIVNLDNFETIFGILPSQIPDFKGLAGDASDNLTGVNGIGDKGAVKLLNEFGSLENIYQNIEQIKGKQKEKLLNDKNNAFLCKKLALLNKDVDMDTNIKNYEHFLYTNNEKGKELLKEHKLTKCYEYIFNRY</sequence>
<dbReference type="Pfam" id="PF01367">
    <property type="entry name" value="5_3_exonuc"/>
    <property type="match status" value="1"/>
</dbReference>
<dbReference type="PANTHER" id="PTHR42646">
    <property type="entry name" value="FLAP ENDONUCLEASE XNI"/>
    <property type="match status" value="1"/>
</dbReference>
<dbReference type="SMART" id="SM00279">
    <property type="entry name" value="HhH2"/>
    <property type="match status" value="1"/>
</dbReference>
<dbReference type="Gene3D" id="1.10.150.20">
    <property type="entry name" value="5' to 3' exonuclease, C-terminal subdomain"/>
    <property type="match status" value="1"/>
</dbReference>
<reference evidence="7 8" key="1">
    <citation type="journal article" date="2013" name="Genome Announc.">
        <title>Genome Sequence of Mycoplasma columbinum Strain SF7.</title>
        <authorList>
            <person name="Guo Z."/>
            <person name="Xu X."/>
            <person name="Zheng Q."/>
            <person name="Li T."/>
            <person name="Kuang S."/>
            <person name="Zhang Z."/>
            <person name="Chen Y."/>
            <person name="Lu X."/>
            <person name="Zhou R."/>
            <person name="Bi D."/>
            <person name="Jin H."/>
        </authorList>
    </citation>
    <scope>NUCLEOTIDE SEQUENCE [LARGE SCALE GENOMIC DNA]</scope>
    <source>
        <strain evidence="7 8">SF7</strain>
    </source>
</reference>
<dbReference type="InterPro" id="IPR038969">
    <property type="entry name" value="FEN"/>
</dbReference>
<evidence type="ECO:0000256" key="3">
    <source>
        <dbReference type="ARBA" id="ARBA00023125"/>
    </source>
</evidence>
<protein>
    <recommendedName>
        <fullName evidence="5">5'-3' exonuclease</fullName>
    </recommendedName>
</protein>